<gene>
    <name evidence="2" type="ORF">A2519_08310</name>
</gene>
<dbReference type="AlphaFoldDB" id="A0A1F7FIF6"/>
<dbReference type="Pfam" id="PF13439">
    <property type="entry name" value="Glyco_transf_4"/>
    <property type="match status" value="1"/>
</dbReference>
<proteinExistence type="predicted"/>
<dbReference type="CDD" id="cd03801">
    <property type="entry name" value="GT4_PimA-like"/>
    <property type="match status" value="1"/>
</dbReference>
<protein>
    <recommendedName>
        <fullName evidence="1">Glycosyltransferase subfamily 4-like N-terminal domain-containing protein</fullName>
    </recommendedName>
</protein>
<accession>A0A1F7FIF6</accession>
<dbReference type="EMBL" id="MFYX01000033">
    <property type="protein sequence ID" value="OGK06267.1"/>
    <property type="molecule type" value="Genomic_DNA"/>
</dbReference>
<name>A0A1F7FIF6_UNCRA</name>
<evidence type="ECO:0000313" key="2">
    <source>
        <dbReference type="EMBL" id="OGK06267.1"/>
    </source>
</evidence>
<dbReference type="PANTHER" id="PTHR12526:SF630">
    <property type="entry name" value="GLYCOSYLTRANSFERASE"/>
    <property type="match status" value="1"/>
</dbReference>
<evidence type="ECO:0000313" key="3">
    <source>
        <dbReference type="Proteomes" id="UP000179243"/>
    </source>
</evidence>
<dbReference type="Pfam" id="PF13692">
    <property type="entry name" value="Glyco_trans_1_4"/>
    <property type="match status" value="1"/>
</dbReference>
<dbReference type="SUPFAM" id="SSF53756">
    <property type="entry name" value="UDP-Glycosyltransferase/glycogen phosphorylase"/>
    <property type="match status" value="1"/>
</dbReference>
<organism evidence="2 3">
    <name type="scientific">Candidatus Raymondbacteria bacterium RIFOXYD12_FULL_49_13</name>
    <dbReference type="NCBI Taxonomy" id="1817890"/>
    <lineage>
        <taxon>Bacteria</taxon>
        <taxon>Raymondiibacteriota</taxon>
    </lineage>
</organism>
<dbReference type="InterPro" id="IPR028098">
    <property type="entry name" value="Glyco_trans_4-like_N"/>
</dbReference>
<reference evidence="2 3" key="1">
    <citation type="journal article" date="2016" name="Nat. Commun.">
        <title>Thousands of microbial genomes shed light on interconnected biogeochemical processes in an aquifer system.</title>
        <authorList>
            <person name="Anantharaman K."/>
            <person name="Brown C.T."/>
            <person name="Hug L.A."/>
            <person name="Sharon I."/>
            <person name="Castelle C.J."/>
            <person name="Probst A.J."/>
            <person name="Thomas B.C."/>
            <person name="Singh A."/>
            <person name="Wilkins M.J."/>
            <person name="Karaoz U."/>
            <person name="Brodie E.L."/>
            <person name="Williams K.H."/>
            <person name="Hubbard S.S."/>
            <person name="Banfield J.F."/>
        </authorList>
    </citation>
    <scope>NUCLEOTIDE SEQUENCE [LARGE SCALE GENOMIC DNA]</scope>
</reference>
<comment type="caution">
    <text evidence="2">The sequence shown here is derived from an EMBL/GenBank/DDBJ whole genome shotgun (WGS) entry which is preliminary data.</text>
</comment>
<evidence type="ECO:0000259" key="1">
    <source>
        <dbReference type="Pfam" id="PF13439"/>
    </source>
</evidence>
<dbReference type="PANTHER" id="PTHR12526">
    <property type="entry name" value="GLYCOSYLTRANSFERASE"/>
    <property type="match status" value="1"/>
</dbReference>
<dbReference type="Gene3D" id="3.40.50.2000">
    <property type="entry name" value="Glycogen Phosphorylase B"/>
    <property type="match status" value="2"/>
</dbReference>
<feature type="domain" description="Glycosyltransferase subfamily 4-like N-terminal" evidence="1">
    <location>
        <begin position="12"/>
        <end position="161"/>
    </location>
</feature>
<sequence>MKILFANATRTWGGVKTWTLNLVRAFAESGISSIVCCRRTDPLLARCAEAGALVEPFTFGMDYNPLAMIRAYRILKKHRPSCIVTNISKELRIFGPIARALGIPVVARLGLSTDLRNNTRTRLEYRNLVRAILVPSHAIARDLPREIIGATPIQVVHNGVVVSNRTSWDSDARPVRTVFLGKLIERKGIAAILEAVSILIREGEPVEAEIIGDGAQADELHKRYGAVSGITFSGYCPMPRPNLLQAHIGVCNSSHEGFPNTLLEYMAAGLAIVTTEVDGISEMLVNGREALFVSCNNVPAITEALRNLVRNPALRTTLAQAAHARAIREFSINGQAAKIASFFRSIAKP</sequence>
<dbReference type="Proteomes" id="UP000179243">
    <property type="component" value="Unassembled WGS sequence"/>
</dbReference>